<proteinExistence type="predicted"/>
<reference evidence="3" key="2">
    <citation type="journal article" date="2017" name="Nat. Plants">
        <title>The Aegilops tauschii genome reveals multiple impacts of transposons.</title>
        <authorList>
            <person name="Zhao G."/>
            <person name="Zou C."/>
            <person name="Li K."/>
            <person name="Wang K."/>
            <person name="Li T."/>
            <person name="Gao L."/>
            <person name="Zhang X."/>
            <person name="Wang H."/>
            <person name="Yang Z."/>
            <person name="Liu X."/>
            <person name="Jiang W."/>
            <person name="Mao L."/>
            <person name="Kong X."/>
            <person name="Jiao Y."/>
            <person name="Jia J."/>
        </authorList>
    </citation>
    <scope>NUCLEOTIDE SEQUENCE [LARGE SCALE GENOMIC DNA]</scope>
    <source>
        <strain evidence="3">cv. AL8/78</strain>
    </source>
</reference>
<protein>
    <submittedName>
        <fullName evidence="2">Uncharacterized protein</fullName>
    </submittedName>
</protein>
<reference evidence="2" key="4">
    <citation type="submission" date="2019-03" db="UniProtKB">
        <authorList>
            <consortium name="EnsemblPlants"/>
        </authorList>
    </citation>
    <scope>IDENTIFICATION</scope>
</reference>
<organism evidence="2 3">
    <name type="scientific">Aegilops tauschii subsp. strangulata</name>
    <name type="common">Goatgrass</name>
    <dbReference type="NCBI Taxonomy" id="200361"/>
    <lineage>
        <taxon>Eukaryota</taxon>
        <taxon>Viridiplantae</taxon>
        <taxon>Streptophyta</taxon>
        <taxon>Embryophyta</taxon>
        <taxon>Tracheophyta</taxon>
        <taxon>Spermatophyta</taxon>
        <taxon>Magnoliopsida</taxon>
        <taxon>Liliopsida</taxon>
        <taxon>Poales</taxon>
        <taxon>Poaceae</taxon>
        <taxon>BOP clade</taxon>
        <taxon>Pooideae</taxon>
        <taxon>Triticodae</taxon>
        <taxon>Triticeae</taxon>
        <taxon>Triticinae</taxon>
        <taxon>Aegilops</taxon>
    </lineage>
</organism>
<feature type="compositionally biased region" description="Low complexity" evidence="1">
    <location>
        <begin position="70"/>
        <end position="80"/>
    </location>
</feature>
<name>A0A452XT46_AEGTS</name>
<sequence length="119" mass="12781">FNMKFINGDLAPKTILATAALSTQPCSYLSIYTCFSRLLGRPSSKLAHSSVPSLAREKRDGSPLPPAPPLRLVLPAPHRPFGCSSVPREESREDSDPDRPVPGRGLTAGGEDQDLSALR</sequence>
<feature type="region of interest" description="Disordered" evidence="1">
    <location>
        <begin position="44"/>
        <end position="119"/>
    </location>
</feature>
<reference evidence="2" key="3">
    <citation type="journal article" date="2017" name="Nature">
        <title>Genome sequence of the progenitor of the wheat D genome Aegilops tauschii.</title>
        <authorList>
            <person name="Luo M.C."/>
            <person name="Gu Y.Q."/>
            <person name="Puiu D."/>
            <person name="Wang H."/>
            <person name="Twardziok S.O."/>
            <person name="Deal K.R."/>
            <person name="Huo N."/>
            <person name="Zhu T."/>
            <person name="Wang L."/>
            <person name="Wang Y."/>
            <person name="McGuire P.E."/>
            <person name="Liu S."/>
            <person name="Long H."/>
            <person name="Ramasamy R.K."/>
            <person name="Rodriguez J.C."/>
            <person name="Van S.L."/>
            <person name="Yuan L."/>
            <person name="Wang Z."/>
            <person name="Xia Z."/>
            <person name="Xiao L."/>
            <person name="Anderson O.D."/>
            <person name="Ouyang S."/>
            <person name="Liang Y."/>
            <person name="Zimin A.V."/>
            <person name="Pertea G."/>
            <person name="Qi P."/>
            <person name="Bennetzen J.L."/>
            <person name="Dai X."/>
            <person name="Dawson M.W."/>
            <person name="Muller H.G."/>
            <person name="Kugler K."/>
            <person name="Rivarola-Duarte L."/>
            <person name="Spannagl M."/>
            <person name="Mayer K.F.X."/>
            <person name="Lu F.H."/>
            <person name="Bevan M.W."/>
            <person name="Leroy P."/>
            <person name="Li P."/>
            <person name="You F.M."/>
            <person name="Sun Q."/>
            <person name="Liu Z."/>
            <person name="Lyons E."/>
            <person name="Wicker T."/>
            <person name="Salzberg S.L."/>
            <person name="Devos K.M."/>
            <person name="Dvorak J."/>
        </authorList>
    </citation>
    <scope>NUCLEOTIDE SEQUENCE [LARGE SCALE GENOMIC DNA]</scope>
    <source>
        <strain evidence="2">cv. AL8/78</strain>
    </source>
</reference>
<evidence type="ECO:0000313" key="3">
    <source>
        <dbReference type="Proteomes" id="UP000015105"/>
    </source>
</evidence>
<dbReference type="Proteomes" id="UP000015105">
    <property type="component" value="Chromosome 1D"/>
</dbReference>
<keyword evidence="3" id="KW-1185">Reference proteome</keyword>
<evidence type="ECO:0000256" key="1">
    <source>
        <dbReference type="SAM" id="MobiDB-lite"/>
    </source>
</evidence>
<dbReference type="EnsemblPlants" id="AET1Gv20149900.6">
    <property type="protein sequence ID" value="AET1Gv20149900.6"/>
    <property type="gene ID" value="AET1Gv20149900"/>
</dbReference>
<dbReference type="AlphaFoldDB" id="A0A452XT46"/>
<accession>A0A452XT46</accession>
<reference evidence="3" key="1">
    <citation type="journal article" date="2014" name="Science">
        <title>Ancient hybridizations among the ancestral genomes of bread wheat.</title>
        <authorList>
            <consortium name="International Wheat Genome Sequencing Consortium,"/>
            <person name="Marcussen T."/>
            <person name="Sandve S.R."/>
            <person name="Heier L."/>
            <person name="Spannagl M."/>
            <person name="Pfeifer M."/>
            <person name="Jakobsen K.S."/>
            <person name="Wulff B.B."/>
            <person name="Steuernagel B."/>
            <person name="Mayer K.F."/>
            <person name="Olsen O.A."/>
        </authorList>
    </citation>
    <scope>NUCLEOTIDE SEQUENCE [LARGE SCALE GENOMIC DNA]</scope>
    <source>
        <strain evidence="3">cv. AL8/78</strain>
    </source>
</reference>
<evidence type="ECO:0000313" key="2">
    <source>
        <dbReference type="EnsemblPlants" id="AET1Gv20149900.6"/>
    </source>
</evidence>
<reference evidence="2" key="5">
    <citation type="journal article" date="2021" name="G3 (Bethesda)">
        <title>Aegilops tauschii genome assembly Aet v5.0 features greater sequence contiguity and improved annotation.</title>
        <authorList>
            <person name="Wang L."/>
            <person name="Zhu T."/>
            <person name="Rodriguez J.C."/>
            <person name="Deal K.R."/>
            <person name="Dubcovsky J."/>
            <person name="McGuire P.E."/>
            <person name="Lux T."/>
            <person name="Spannagl M."/>
            <person name="Mayer K.F.X."/>
            <person name="Baldrich P."/>
            <person name="Meyers B.C."/>
            <person name="Huo N."/>
            <person name="Gu Y.Q."/>
            <person name="Zhou H."/>
            <person name="Devos K.M."/>
            <person name="Bennetzen J.L."/>
            <person name="Unver T."/>
            <person name="Budak H."/>
            <person name="Gulick P.J."/>
            <person name="Galiba G."/>
            <person name="Kalapos B."/>
            <person name="Nelson D.R."/>
            <person name="Li P."/>
            <person name="You F.M."/>
            <person name="Luo M.C."/>
            <person name="Dvorak J."/>
        </authorList>
    </citation>
    <scope>NUCLEOTIDE SEQUENCE [LARGE SCALE GENOMIC DNA]</scope>
    <source>
        <strain evidence="2">cv. AL8/78</strain>
    </source>
</reference>
<dbReference type="Gramene" id="AET1Gv20149900.6">
    <property type="protein sequence ID" value="AET1Gv20149900.6"/>
    <property type="gene ID" value="AET1Gv20149900"/>
</dbReference>